<keyword evidence="1" id="KW-1133">Transmembrane helix</keyword>
<organism evidence="2 3">
    <name type="scientific">Arenibacter troitsensis</name>
    <dbReference type="NCBI Taxonomy" id="188872"/>
    <lineage>
        <taxon>Bacteria</taxon>
        <taxon>Pseudomonadati</taxon>
        <taxon>Bacteroidota</taxon>
        <taxon>Flavobacteriia</taxon>
        <taxon>Flavobacteriales</taxon>
        <taxon>Flavobacteriaceae</taxon>
        <taxon>Arenibacter</taxon>
    </lineage>
</organism>
<reference evidence="3" key="1">
    <citation type="submission" date="2017-04" db="EMBL/GenBank/DDBJ databases">
        <authorList>
            <person name="Varghese N."/>
            <person name="Submissions S."/>
        </authorList>
    </citation>
    <scope>NUCLEOTIDE SEQUENCE [LARGE SCALE GENOMIC DNA]</scope>
    <source>
        <strain evidence="3">DSM 19835</strain>
    </source>
</reference>
<keyword evidence="1" id="KW-0472">Membrane</keyword>
<evidence type="ECO:0000313" key="2">
    <source>
        <dbReference type="EMBL" id="SMG13502.1"/>
    </source>
</evidence>
<dbReference type="STRING" id="188872.SAMN03080602_00789"/>
<evidence type="ECO:0000313" key="3">
    <source>
        <dbReference type="Proteomes" id="UP000193420"/>
    </source>
</evidence>
<gene>
    <name evidence="2" type="ORF">SAMN03080602_00789</name>
</gene>
<dbReference type="OrthoDB" id="1433280at2"/>
<accession>A0A1X7IFE8</accession>
<evidence type="ECO:0000256" key="1">
    <source>
        <dbReference type="SAM" id="Phobius"/>
    </source>
</evidence>
<dbReference type="EMBL" id="FXAO01000001">
    <property type="protein sequence ID" value="SMG13502.1"/>
    <property type="molecule type" value="Genomic_DNA"/>
</dbReference>
<feature type="transmembrane region" description="Helical" evidence="1">
    <location>
        <begin position="34"/>
        <end position="53"/>
    </location>
</feature>
<dbReference type="AlphaFoldDB" id="A0A1X7IFE8"/>
<dbReference type="RefSeq" id="WP_085496308.1">
    <property type="nucleotide sequence ID" value="NZ_FXAO01000001.1"/>
</dbReference>
<protein>
    <submittedName>
        <fullName evidence="2">Uncharacterized protein</fullName>
    </submittedName>
</protein>
<feature type="transmembrane region" description="Helical" evidence="1">
    <location>
        <begin position="65"/>
        <end position="85"/>
    </location>
</feature>
<dbReference type="Proteomes" id="UP000193420">
    <property type="component" value="Unassembled WGS sequence"/>
</dbReference>
<keyword evidence="1" id="KW-0812">Transmembrane</keyword>
<keyword evidence="3" id="KW-1185">Reference proteome</keyword>
<sequence length="223" mass="26707">MEKIIENIANWLVALKVRKDKIHQNFNAFMRRGYNGLIFGLILFGILMVYFSFDLYETYENLWLALLPIWFFVILIFGILVSDAYKEKVKYQSRSSRMKLVGFNMDFNERVLRRIYGSLTQYEYLDENLTSFSNFYEVMVLDFEDHDSVLHFNCTQPQLKYILDKFKQLKKGISLKSFERSQKIYHKGNLISAEILSKKYNEFPPNHEFEQQIDSFFHFLGDI</sequence>
<name>A0A1X7IFE8_9FLAO</name>
<proteinExistence type="predicted"/>